<dbReference type="Proteomes" id="UP001219518">
    <property type="component" value="Unassembled WGS sequence"/>
</dbReference>
<feature type="region of interest" description="Disordered" evidence="3">
    <location>
        <begin position="295"/>
        <end position="362"/>
    </location>
</feature>
<evidence type="ECO:0000313" key="4">
    <source>
        <dbReference type="EMBL" id="KAK3911641.1"/>
    </source>
</evidence>
<dbReference type="InterPro" id="IPR007304">
    <property type="entry name" value="TAP46-like"/>
</dbReference>
<dbReference type="PANTHER" id="PTHR10933">
    <property type="entry name" value="IMMUNOGLOBULIN-BINDING PROTEIN 1"/>
    <property type="match status" value="1"/>
</dbReference>
<evidence type="ECO:0000256" key="3">
    <source>
        <dbReference type="SAM" id="MobiDB-lite"/>
    </source>
</evidence>
<feature type="compositionally biased region" description="Acidic residues" evidence="3">
    <location>
        <begin position="321"/>
        <end position="336"/>
    </location>
</feature>
<dbReference type="EMBL" id="JAHWGI010000283">
    <property type="protein sequence ID" value="KAK3911641.1"/>
    <property type="molecule type" value="Genomic_DNA"/>
</dbReference>
<feature type="compositionally biased region" description="Basic and acidic residues" evidence="3">
    <location>
        <begin position="234"/>
        <end position="248"/>
    </location>
</feature>
<evidence type="ECO:0000256" key="1">
    <source>
        <dbReference type="ARBA" id="ARBA00034730"/>
    </source>
</evidence>
<sequence>MKPIAMAAEDETRKLSDIFDEGLELFNRVSKTDEATNSSNIQAEIKRSMHLLEDATRLVSLGGLFSSNESVEEVPTSNIKYFLLPALLGTLSLKLCVADRLEVITTAEVYFRDFLQRVKDYGVADIEIPTAVEIPDEDSATDMVNAMHTNRGMDIAAMARQRHAKIERQQKELESKLQNLKKAMESESVDEDIKRNYFLTMCKSYASQALDELECLDSEKPLLAHRAKLKKQEALGKSEDDLEREKRPKLTPRRPLMPVIITKDEVQKRVFGAGYPSLPTLTVQEFYEQRLRDGIWQPPSSQDQSLQSTASDEMKAKQKEEEEVVKEEREEADDPDLLAQQRNWDEYKDTHRTGWGNRMNRS</sequence>
<dbReference type="GO" id="GO:0035303">
    <property type="term" value="P:regulation of dephosphorylation"/>
    <property type="evidence" value="ECO:0007669"/>
    <property type="project" value="TreeGrafter"/>
</dbReference>
<dbReference type="AlphaFoldDB" id="A0AAE1GZM3"/>
<accession>A0AAE1GZM3</accession>
<feature type="compositionally biased region" description="Low complexity" evidence="3">
    <location>
        <begin position="297"/>
        <end position="308"/>
    </location>
</feature>
<comment type="similarity">
    <text evidence="1">Belongs to the IGBP1/TAP42 family.</text>
</comment>
<reference evidence="4" key="2">
    <citation type="journal article" date="2023" name="BMC Genomics">
        <title>Pest status, molecular evolution, and epigenetic factors derived from the genome assembly of Frankliniella fusca, a thysanopteran phytovirus vector.</title>
        <authorList>
            <person name="Catto M.A."/>
            <person name="Labadie P.E."/>
            <person name="Jacobson A.L."/>
            <person name="Kennedy G.G."/>
            <person name="Srinivasan R."/>
            <person name="Hunt B.G."/>
        </authorList>
    </citation>
    <scope>NUCLEOTIDE SEQUENCE</scope>
    <source>
        <strain evidence="4">PL_HMW_Pooled</strain>
    </source>
</reference>
<reference evidence="4" key="1">
    <citation type="submission" date="2021-07" db="EMBL/GenBank/DDBJ databases">
        <authorList>
            <person name="Catto M.A."/>
            <person name="Jacobson A."/>
            <person name="Kennedy G."/>
            <person name="Labadie P."/>
            <person name="Hunt B.G."/>
            <person name="Srinivasan R."/>
        </authorList>
    </citation>
    <scope>NUCLEOTIDE SEQUENCE</scope>
    <source>
        <strain evidence="4">PL_HMW_Pooled</strain>
        <tissue evidence="4">Head</tissue>
    </source>
</reference>
<name>A0AAE1GZM3_9NEOP</name>
<dbReference type="Pfam" id="PF04177">
    <property type="entry name" value="TAP42"/>
    <property type="match status" value="1"/>
</dbReference>
<evidence type="ECO:0000313" key="5">
    <source>
        <dbReference type="Proteomes" id="UP001219518"/>
    </source>
</evidence>
<dbReference type="GO" id="GO:0051721">
    <property type="term" value="F:protein phosphatase 2A binding"/>
    <property type="evidence" value="ECO:0007669"/>
    <property type="project" value="TreeGrafter"/>
</dbReference>
<organism evidence="4 5">
    <name type="scientific">Frankliniella fusca</name>
    <dbReference type="NCBI Taxonomy" id="407009"/>
    <lineage>
        <taxon>Eukaryota</taxon>
        <taxon>Metazoa</taxon>
        <taxon>Ecdysozoa</taxon>
        <taxon>Arthropoda</taxon>
        <taxon>Hexapoda</taxon>
        <taxon>Insecta</taxon>
        <taxon>Pterygota</taxon>
        <taxon>Neoptera</taxon>
        <taxon>Paraneoptera</taxon>
        <taxon>Thysanoptera</taxon>
        <taxon>Terebrantia</taxon>
        <taxon>Thripoidea</taxon>
        <taxon>Thripidae</taxon>
        <taxon>Frankliniella</taxon>
    </lineage>
</organism>
<dbReference type="InterPro" id="IPR038511">
    <property type="entry name" value="TAP42/TAP46-like_sf"/>
</dbReference>
<feature type="compositionally biased region" description="Basic and acidic residues" evidence="3">
    <location>
        <begin position="343"/>
        <end position="352"/>
    </location>
</feature>
<dbReference type="Gene3D" id="1.25.40.540">
    <property type="entry name" value="TAP42-like family"/>
    <property type="match status" value="1"/>
</dbReference>
<feature type="region of interest" description="Disordered" evidence="3">
    <location>
        <begin position="234"/>
        <end position="256"/>
    </location>
</feature>
<proteinExistence type="inferred from homology"/>
<keyword evidence="2" id="KW-0175">Coiled coil</keyword>
<keyword evidence="5" id="KW-1185">Reference proteome</keyword>
<feature type="coiled-coil region" evidence="2">
    <location>
        <begin position="156"/>
        <end position="190"/>
    </location>
</feature>
<dbReference type="GO" id="GO:0009966">
    <property type="term" value="P:regulation of signal transduction"/>
    <property type="evidence" value="ECO:0007669"/>
    <property type="project" value="InterPro"/>
</dbReference>
<evidence type="ECO:0000256" key="2">
    <source>
        <dbReference type="SAM" id="Coils"/>
    </source>
</evidence>
<protein>
    <submittedName>
        <fullName evidence="4">Immunoglobulin-binding protein 1b</fullName>
    </submittedName>
</protein>
<gene>
    <name evidence="4" type="ORF">KUF71_021302</name>
</gene>
<dbReference type="FunFam" id="1.25.40.540:FF:000003">
    <property type="entry name" value="Immunoglobulin (CD79A)-binding protein 1"/>
    <property type="match status" value="1"/>
</dbReference>
<dbReference type="PANTHER" id="PTHR10933:SF9">
    <property type="entry name" value="IMMUNOGLOBULIN-BINDING PROTEIN 1"/>
    <property type="match status" value="1"/>
</dbReference>
<dbReference type="GO" id="GO:0005829">
    <property type="term" value="C:cytosol"/>
    <property type="evidence" value="ECO:0007669"/>
    <property type="project" value="TreeGrafter"/>
</dbReference>
<comment type="caution">
    <text evidence="4">The sequence shown here is derived from an EMBL/GenBank/DDBJ whole genome shotgun (WGS) entry which is preliminary data.</text>
</comment>